<feature type="active site" evidence="13">
    <location>
        <position position="243"/>
    </location>
</feature>
<keyword evidence="6" id="KW-0677">Repeat</keyword>
<evidence type="ECO:0000256" key="5">
    <source>
        <dbReference type="ARBA" id="ARBA00022692"/>
    </source>
</evidence>
<dbReference type="Pfam" id="PF13091">
    <property type="entry name" value="PLDc_2"/>
    <property type="match status" value="2"/>
</dbReference>
<evidence type="ECO:0000256" key="8">
    <source>
        <dbReference type="ARBA" id="ARBA00023098"/>
    </source>
</evidence>
<keyword evidence="4 13" id="KW-0808">Transferase</keyword>
<keyword evidence="7 13" id="KW-1133">Transmembrane helix</keyword>
<evidence type="ECO:0000256" key="10">
    <source>
        <dbReference type="ARBA" id="ARBA00023209"/>
    </source>
</evidence>
<accession>A0A1H8MXP0</accession>
<evidence type="ECO:0000256" key="9">
    <source>
        <dbReference type="ARBA" id="ARBA00023136"/>
    </source>
</evidence>
<dbReference type="InterPro" id="IPR027379">
    <property type="entry name" value="CLS_N"/>
</dbReference>
<feature type="domain" description="PLD phosphodiesterase" evidence="15">
    <location>
        <begin position="236"/>
        <end position="263"/>
    </location>
</feature>
<sequence>MLFIGELCYIEDKVDKEENDLDLVTIILGLFVFMHIALAFTIVFLERKNPMSTWAWLLVFTFVPVGGIFLYFIFGRKLTGKKLFIWDNKSKLGVRKAVENQLQLLDEDSFPIPDHYQQHKDLFYLHLRNNDAILTQENEVEIFNDGEAKFDALIADIERAQHHIHIIYYIVRSDNLGWRIGRALMKKAQEGVTVRFLYDDMGSRRLSRKFISALKQSGVLVESFFPSLIPKINFKINYRNHRKLAIIDGQIGYIGGFNIGDEYLGENRKFGYWRDTHLRIVGESVTNMQTRFILDWNQASKNQILQYEPSYYEAIPRGDVGVQIVSSGPDSEWEQVKYGYIKMIMEAEEYVYIQTPYFIPDESLADVVKIAALSGIDVRIMIPNKPDHPFVYWATYSYIGNMLEAGAKVYIYQNGFLHAKTIVVDGKLASVGTANIDVRSFQLNFEVNAFLYSEKVAAELIEHFQKDMDNSYLLTFEAYQQRSLRIRFKESVARLISPIL</sequence>
<feature type="domain" description="PLD phosphodiesterase" evidence="15">
    <location>
        <begin position="413"/>
        <end position="440"/>
    </location>
</feature>
<evidence type="ECO:0000313" key="17">
    <source>
        <dbReference type="Proteomes" id="UP000199300"/>
    </source>
</evidence>
<organism evidence="16 17">
    <name type="scientific">Amphibacillus marinus</name>
    <dbReference type="NCBI Taxonomy" id="872970"/>
    <lineage>
        <taxon>Bacteria</taxon>
        <taxon>Bacillati</taxon>
        <taxon>Bacillota</taxon>
        <taxon>Bacilli</taxon>
        <taxon>Bacillales</taxon>
        <taxon>Bacillaceae</taxon>
        <taxon>Amphibacillus</taxon>
    </lineage>
</organism>
<feature type="active site" evidence="13">
    <location>
        <position position="425"/>
    </location>
</feature>
<dbReference type="Pfam" id="PF13396">
    <property type="entry name" value="PLDc_N"/>
    <property type="match status" value="1"/>
</dbReference>
<keyword evidence="11 13" id="KW-1208">Phospholipid metabolism</keyword>
<feature type="active site" evidence="13">
    <location>
        <position position="241"/>
    </location>
</feature>
<protein>
    <recommendedName>
        <fullName evidence="13 14">Cardiolipin synthase</fullName>
        <shortName evidence="13">CL synthase</shortName>
        <ecNumber evidence="13 14">2.7.8.-</ecNumber>
    </recommendedName>
</protein>
<evidence type="ECO:0000256" key="4">
    <source>
        <dbReference type="ARBA" id="ARBA00022679"/>
    </source>
</evidence>
<dbReference type="GO" id="GO:0005886">
    <property type="term" value="C:plasma membrane"/>
    <property type="evidence" value="ECO:0007669"/>
    <property type="project" value="UniProtKB-SubCell"/>
</dbReference>
<keyword evidence="17" id="KW-1185">Reference proteome</keyword>
<dbReference type="InterPro" id="IPR022924">
    <property type="entry name" value="Cardiolipin_synthase"/>
</dbReference>
<evidence type="ECO:0000256" key="14">
    <source>
        <dbReference type="NCBIfam" id="TIGR04265"/>
    </source>
</evidence>
<dbReference type="SMART" id="SM00155">
    <property type="entry name" value="PLDc"/>
    <property type="match status" value="2"/>
</dbReference>
<feature type="transmembrane region" description="Helical" evidence="13">
    <location>
        <begin position="23"/>
        <end position="45"/>
    </location>
</feature>
<evidence type="ECO:0000256" key="7">
    <source>
        <dbReference type="ARBA" id="ARBA00022989"/>
    </source>
</evidence>
<name>A0A1H8MXP0_9BACI</name>
<gene>
    <name evidence="16" type="ORF">SAMN04488134_10539</name>
</gene>
<feature type="active site" evidence="13">
    <location>
        <position position="248"/>
    </location>
</feature>
<dbReference type="InterPro" id="IPR001736">
    <property type="entry name" value="PLipase_D/transphosphatidylase"/>
</dbReference>
<evidence type="ECO:0000256" key="11">
    <source>
        <dbReference type="ARBA" id="ARBA00023264"/>
    </source>
</evidence>
<dbReference type="GO" id="GO:0008808">
    <property type="term" value="F:cardiolipin synthase activity"/>
    <property type="evidence" value="ECO:0007669"/>
    <property type="project" value="UniProtKB-UniRule"/>
</dbReference>
<comment type="function">
    <text evidence="12 13">Catalyzes the reversible phosphatidyl group transfer from one phosphatidylglycerol molecule to another to form cardiolipin (CL) (diphosphatidylglycerol) and glycerol.</text>
</comment>
<evidence type="ECO:0000256" key="3">
    <source>
        <dbReference type="ARBA" id="ARBA00022516"/>
    </source>
</evidence>
<comment type="similarity">
    <text evidence="13">Belongs to the phospholipase D family. Cardiolipin synthase subfamily.</text>
</comment>
<evidence type="ECO:0000313" key="16">
    <source>
        <dbReference type="EMBL" id="SEO22026.1"/>
    </source>
</evidence>
<dbReference type="EC" id="2.7.8.-" evidence="13 14"/>
<feature type="transmembrane region" description="Helical" evidence="13">
    <location>
        <begin position="54"/>
        <end position="74"/>
    </location>
</feature>
<keyword evidence="8 13" id="KW-0443">Lipid metabolism</keyword>
<evidence type="ECO:0000256" key="2">
    <source>
        <dbReference type="ARBA" id="ARBA00022475"/>
    </source>
</evidence>
<dbReference type="InterPro" id="IPR030874">
    <property type="entry name" value="Cardiolipin_synth_Firmi"/>
</dbReference>
<feature type="active site" evidence="13">
    <location>
        <position position="418"/>
    </location>
</feature>
<feature type="active site" evidence="13">
    <location>
        <position position="420"/>
    </location>
</feature>
<dbReference type="CDD" id="cd09110">
    <property type="entry name" value="PLDc_CLS_1"/>
    <property type="match status" value="1"/>
</dbReference>
<dbReference type="PROSITE" id="PS50035">
    <property type="entry name" value="PLD"/>
    <property type="match status" value="2"/>
</dbReference>
<dbReference type="SUPFAM" id="SSF56024">
    <property type="entry name" value="Phospholipase D/nuclease"/>
    <property type="match status" value="2"/>
</dbReference>
<dbReference type="PANTHER" id="PTHR21248">
    <property type="entry name" value="CARDIOLIPIN SYNTHASE"/>
    <property type="match status" value="1"/>
</dbReference>
<dbReference type="HAMAP" id="MF_01916">
    <property type="entry name" value="Cardiolipin_synth_Cls"/>
    <property type="match status" value="1"/>
</dbReference>
<evidence type="ECO:0000256" key="12">
    <source>
        <dbReference type="ARBA" id="ARBA00057569"/>
    </source>
</evidence>
<keyword evidence="2 13" id="KW-1003">Cell membrane</keyword>
<keyword evidence="10 13" id="KW-0594">Phospholipid biosynthesis</keyword>
<evidence type="ECO:0000256" key="13">
    <source>
        <dbReference type="HAMAP-Rule" id="MF_01916"/>
    </source>
</evidence>
<evidence type="ECO:0000259" key="15">
    <source>
        <dbReference type="PROSITE" id="PS50035"/>
    </source>
</evidence>
<keyword evidence="3 13" id="KW-0444">Lipid biosynthesis</keyword>
<dbReference type="CDD" id="cd09112">
    <property type="entry name" value="PLDc_CLS_2"/>
    <property type="match status" value="1"/>
</dbReference>
<dbReference type="AlphaFoldDB" id="A0A1H8MXP0"/>
<evidence type="ECO:0000256" key="1">
    <source>
        <dbReference type="ARBA" id="ARBA00004651"/>
    </source>
</evidence>
<dbReference type="FunFam" id="3.30.870.10:FF:000021">
    <property type="entry name" value="Cardiolipin synthase"/>
    <property type="match status" value="1"/>
</dbReference>
<dbReference type="FunFam" id="3.30.870.10:FF:000014">
    <property type="entry name" value="Cardiolipin synthase"/>
    <property type="match status" value="1"/>
</dbReference>
<reference evidence="16 17" key="1">
    <citation type="submission" date="2016-10" db="EMBL/GenBank/DDBJ databases">
        <authorList>
            <person name="de Groot N.N."/>
        </authorList>
    </citation>
    <scope>NUCLEOTIDE SEQUENCE [LARGE SCALE GENOMIC DNA]</scope>
    <source>
        <strain evidence="16 17">CGMCC 1.10434</strain>
    </source>
</reference>
<dbReference type="Proteomes" id="UP000199300">
    <property type="component" value="Unassembled WGS sequence"/>
</dbReference>
<dbReference type="PANTHER" id="PTHR21248:SF22">
    <property type="entry name" value="PHOSPHOLIPASE D"/>
    <property type="match status" value="1"/>
</dbReference>
<dbReference type="InterPro" id="IPR025202">
    <property type="entry name" value="PLD-like_dom"/>
</dbReference>
<dbReference type="Gene3D" id="3.30.870.10">
    <property type="entry name" value="Endonuclease Chain A"/>
    <property type="match status" value="2"/>
</dbReference>
<keyword evidence="9 13" id="KW-0472">Membrane</keyword>
<keyword evidence="5 13" id="KW-0812">Transmembrane</keyword>
<dbReference type="EMBL" id="FODJ01000005">
    <property type="protein sequence ID" value="SEO22026.1"/>
    <property type="molecule type" value="Genomic_DNA"/>
</dbReference>
<dbReference type="GO" id="GO:0032049">
    <property type="term" value="P:cardiolipin biosynthetic process"/>
    <property type="evidence" value="ECO:0007669"/>
    <property type="project" value="UniProtKB-UniRule"/>
</dbReference>
<comment type="subcellular location">
    <subcellularLocation>
        <location evidence="1 13">Cell membrane</location>
        <topology evidence="1 13">Multi-pass membrane protein</topology>
    </subcellularLocation>
</comment>
<dbReference type="NCBIfam" id="TIGR04265">
    <property type="entry name" value="bac_cardiolipin"/>
    <property type="match status" value="1"/>
</dbReference>
<comment type="catalytic activity">
    <reaction evidence="13">
        <text>2 a 1,2-diacyl-sn-glycero-3-phospho-(1'-sn-glycerol) = a cardiolipin + glycerol</text>
        <dbReference type="Rhea" id="RHEA:31451"/>
        <dbReference type="ChEBI" id="CHEBI:17754"/>
        <dbReference type="ChEBI" id="CHEBI:62237"/>
        <dbReference type="ChEBI" id="CHEBI:64716"/>
    </reaction>
</comment>
<proteinExistence type="inferred from homology"/>
<evidence type="ECO:0000256" key="6">
    <source>
        <dbReference type="ARBA" id="ARBA00022737"/>
    </source>
</evidence>
<dbReference type="STRING" id="872970.SAMN04488134_10539"/>